<proteinExistence type="predicted"/>
<organism evidence="1 2">
    <name type="scientific">Aureobasidium mustum</name>
    <dbReference type="NCBI Taxonomy" id="2773714"/>
    <lineage>
        <taxon>Eukaryota</taxon>
        <taxon>Fungi</taxon>
        <taxon>Dikarya</taxon>
        <taxon>Ascomycota</taxon>
        <taxon>Pezizomycotina</taxon>
        <taxon>Dothideomycetes</taxon>
        <taxon>Dothideomycetidae</taxon>
        <taxon>Dothideales</taxon>
        <taxon>Saccotheciaceae</taxon>
        <taxon>Aureobasidium</taxon>
    </lineage>
</organism>
<feature type="non-terminal residue" evidence="1">
    <location>
        <position position="1"/>
    </location>
</feature>
<evidence type="ECO:0000313" key="1">
    <source>
        <dbReference type="EMBL" id="CAD0098744.1"/>
    </source>
</evidence>
<keyword evidence="2" id="KW-1185">Reference proteome</keyword>
<reference evidence="1" key="1">
    <citation type="submission" date="2020-06" db="EMBL/GenBank/DDBJ databases">
        <authorList>
            <person name="Onetto C."/>
        </authorList>
    </citation>
    <scope>NUCLEOTIDE SEQUENCE</scope>
</reference>
<dbReference type="EMBL" id="CAIJEO010000009">
    <property type="protein sequence ID" value="CAD0098744.1"/>
    <property type="molecule type" value="Genomic_DNA"/>
</dbReference>
<accession>A0A9N8K4J5</accession>
<dbReference type="Proteomes" id="UP000714618">
    <property type="component" value="Unassembled WGS sequence"/>
</dbReference>
<comment type="caution">
    <text evidence="1">The sequence shown here is derived from an EMBL/GenBank/DDBJ whole genome shotgun (WGS) entry which is preliminary data.</text>
</comment>
<sequence length="99" mass="10326">MSCLFTFKSTLSDSSRSPFAPEIAAGTPPSVPWTFPCLCVGFTSFLSTAPSAAPRSALETGCTPAPATSSCCAQDLQLLLLENTVRFLLQLSPDAAVLP</sequence>
<dbReference type="OrthoDB" id="10535556at2759"/>
<protein>
    <submittedName>
        <fullName evidence="1">Uncharacterized protein</fullName>
    </submittedName>
</protein>
<evidence type="ECO:0000313" key="2">
    <source>
        <dbReference type="Proteomes" id="UP000714618"/>
    </source>
</evidence>
<dbReference type="AlphaFoldDB" id="A0A9N8K4J5"/>
<name>A0A9N8K4J5_9PEZI</name>
<gene>
    <name evidence="1" type="ORF">AWRI4233_LOCUS7568</name>
</gene>